<dbReference type="EMBL" id="JAFIMR010000006">
    <property type="protein sequence ID" value="KAI1877684.1"/>
    <property type="molecule type" value="Genomic_DNA"/>
</dbReference>
<dbReference type="InterPro" id="IPR037401">
    <property type="entry name" value="SnoaL-like"/>
</dbReference>
<keyword evidence="3" id="KW-1185">Reference proteome</keyword>
<dbReference type="SUPFAM" id="SSF54427">
    <property type="entry name" value="NTF2-like"/>
    <property type="match status" value="1"/>
</dbReference>
<evidence type="ECO:0000259" key="1">
    <source>
        <dbReference type="Pfam" id="PF13577"/>
    </source>
</evidence>
<organism evidence="2 3">
    <name type="scientific">Neoarthrinium moseri</name>
    <dbReference type="NCBI Taxonomy" id="1658444"/>
    <lineage>
        <taxon>Eukaryota</taxon>
        <taxon>Fungi</taxon>
        <taxon>Dikarya</taxon>
        <taxon>Ascomycota</taxon>
        <taxon>Pezizomycotina</taxon>
        <taxon>Sordariomycetes</taxon>
        <taxon>Xylariomycetidae</taxon>
        <taxon>Amphisphaeriales</taxon>
        <taxon>Apiosporaceae</taxon>
        <taxon>Neoarthrinium</taxon>
    </lineage>
</organism>
<name>A0A9Q0ATR2_9PEZI</name>
<dbReference type="Proteomes" id="UP000829685">
    <property type="component" value="Unassembled WGS sequence"/>
</dbReference>
<sequence length="242" mass="27954">MTSAKTLEDRLHELESRVLQLEDINAIRKLHFAYGYYIDVCRYADVVQLFSRDGEVVFLSGVYKGHKGIARLYQTWFHEYFTQGRPGPEYGFLLDHLQMQDIVTVSSDGKTAQGRFRALLAGGNHASREYKPEGLPQQFYEGGPMESGKKIIVDKFPLQYIREDGVWKIKRLDYVVQWQAEYEKGWANTEAHLKPHVVTYPENPTGPDELLPETEVRKTWPHRADVPTHYAHPVMQFAQKGP</sequence>
<reference evidence="2" key="1">
    <citation type="submission" date="2021-03" db="EMBL/GenBank/DDBJ databases">
        <title>Revisited historic fungal species revealed as producer of novel bioactive compounds through whole genome sequencing and comparative genomics.</title>
        <authorList>
            <person name="Vignolle G.A."/>
            <person name="Hochenegger N."/>
            <person name="Mach R.L."/>
            <person name="Mach-Aigner A.R."/>
            <person name="Javad Rahimi M."/>
            <person name="Salim K.A."/>
            <person name="Chan C.M."/>
            <person name="Lim L.B.L."/>
            <person name="Cai F."/>
            <person name="Druzhinina I.S."/>
            <person name="U'Ren J.M."/>
            <person name="Derntl C."/>
        </authorList>
    </citation>
    <scope>NUCLEOTIDE SEQUENCE</scope>
    <source>
        <strain evidence="2">TUCIM 5799</strain>
    </source>
</reference>
<accession>A0A9Q0ATR2</accession>
<dbReference type="Gene3D" id="3.10.450.50">
    <property type="match status" value="1"/>
</dbReference>
<feature type="domain" description="SnoaL-like" evidence="1">
    <location>
        <begin position="20"/>
        <end position="172"/>
    </location>
</feature>
<comment type="caution">
    <text evidence="2">The sequence shown here is derived from an EMBL/GenBank/DDBJ whole genome shotgun (WGS) entry which is preliminary data.</text>
</comment>
<protein>
    <recommendedName>
        <fullName evidence="1">SnoaL-like domain-containing protein</fullName>
    </recommendedName>
</protein>
<dbReference type="AlphaFoldDB" id="A0A9Q0ATR2"/>
<evidence type="ECO:0000313" key="3">
    <source>
        <dbReference type="Proteomes" id="UP000829685"/>
    </source>
</evidence>
<dbReference type="Pfam" id="PF13577">
    <property type="entry name" value="SnoaL_4"/>
    <property type="match status" value="1"/>
</dbReference>
<dbReference type="InterPro" id="IPR032710">
    <property type="entry name" value="NTF2-like_dom_sf"/>
</dbReference>
<evidence type="ECO:0000313" key="2">
    <source>
        <dbReference type="EMBL" id="KAI1877684.1"/>
    </source>
</evidence>
<gene>
    <name evidence="2" type="ORF">JX265_003692</name>
</gene>
<proteinExistence type="predicted"/>